<dbReference type="InterPro" id="IPR013761">
    <property type="entry name" value="SAM/pointed_sf"/>
</dbReference>
<feature type="region of interest" description="Disordered" evidence="1">
    <location>
        <begin position="564"/>
        <end position="628"/>
    </location>
</feature>
<dbReference type="Pfam" id="PF07647">
    <property type="entry name" value="SAM_2"/>
    <property type="match status" value="1"/>
</dbReference>
<evidence type="ECO:0000259" key="2">
    <source>
        <dbReference type="PROSITE" id="PS50003"/>
    </source>
</evidence>
<evidence type="ECO:0000313" key="4">
    <source>
        <dbReference type="EMBL" id="KAF2222362.1"/>
    </source>
</evidence>
<evidence type="ECO:0000259" key="3">
    <source>
        <dbReference type="PROSITE" id="PS50105"/>
    </source>
</evidence>
<feature type="compositionally biased region" description="Polar residues" evidence="1">
    <location>
        <begin position="70"/>
        <end position="82"/>
    </location>
</feature>
<dbReference type="InterPro" id="IPR011993">
    <property type="entry name" value="PH-like_dom_sf"/>
</dbReference>
<feature type="compositionally biased region" description="Polar residues" evidence="1">
    <location>
        <begin position="237"/>
        <end position="260"/>
    </location>
</feature>
<feature type="region of interest" description="Disordered" evidence="1">
    <location>
        <begin position="736"/>
        <end position="757"/>
    </location>
</feature>
<organism evidence="4 5">
    <name type="scientific">Elsinoe ampelina</name>
    <dbReference type="NCBI Taxonomy" id="302913"/>
    <lineage>
        <taxon>Eukaryota</taxon>
        <taxon>Fungi</taxon>
        <taxon>Dikarya</taxon>
        <taxon>Ascomycota</taxon>
        <taxon>Pezizomycotina</taxon>
        <taxon>Dothideomycetes</taxon>
        <taxon>Dothideomycetidae</taxon>
        <taxon>Myriangiales</taxon>
        <taxon>Elsinoaceae</taxon>
        <taxon>Elsinoe</taxon>
    </lineage>
</organism>
<feature type="region of interest" description="Disordered" evidence="1">
    <location>
        <begin position="124"/>
        <end position="145"/>
    </location>
</feature>
<reference evidence="5" key="1">
    <citation type="journal article" date="2020" name="Stud. Mycol.">
        <title>101 Dothideomycetes genomes: A test case for predicting lifestyles and emergence of pathogens.</title>
        <authorList>
            <person name="Haridas S."/>
            <person name="Albert R."/>
            <person name="Binder M."/>
            <person name="Bloem J."/>
            <person name="LaButti K."/>
            <person name="Salamov A."/>
            <person name="Andreopoulos B."/>
            <person name="Baker S."/>
            <person name="Barry K."/>
            <person name="Bills G."/>
            <person name="Bluhm B."/>
            <person name="Cannon C."/>
            <person name="Castanera R."/>
            <person name="Culley D."/>
            <person name="Daum C."/>
            <person name="Ezra D."/>
            <person name="Gonzalez J."/>
            <person name="Henrissat B."/>
            <person name="Kuo A."/>
            <person name="Liang C."/>
            <person name="Lipzen A."/>
            <person name="Lutzoni F."/>
            <person name="Magnuson J."/>
            <person name="Mondo S."/>
            <person name="Nolan M."/>
            <person name="Ohm R."/>
            <person name="Pangilinan J."/>
            <person name="Park H.-J."/>
            <person name="Ramirez L."/>
            <person name="Alfaro M."/>
            <person name="Sun H."/>
            <person name="Tritt A."/>
            <person name="Yoshinaga Y."/>
            <person name="Zwiers L.-H."/>
            <person name="Turgeon B."/>
            <person name="Goodwin S."/>
            <person name="Spatafora J."/>
            <person name="Crous P."/>
            <person name="Grigoriev I."/>
        </authorList>
    </citation>
    <scope>NUCLEOTIDE SEQUENCE [LARGE SCALE GENOMIC DNA]</scope>
    <source>
        <strain evidence="5">CECT 20119</strain>
    </source>
</reference>
<dbReference type="Gene3D" id="1.10.150.50">
    <property type="entry name" value="Transcription Factor, Ets-1"/>
    <property type="match status" value="1"/>
</dbReference>
<dbReference type="EMBL" id="ML992508">
    <property type="protein sequence ID" value="KAF2222362.1"/>
    <property type="molecule type" value="Genomic_DNA"/>
</dbReference>
<dbReference type="PROSITE" id="PS50003">
    <property type="entry name" value="PH_DOMAIN"/>
    <property type="match status" value="1"/>
</dbReference>
<dbReference type="AlphaFoldDB" id="A0A6A6G9H9"/>
<accession>A0A6A6G9H9</accession>
<name>A0A6A6G9H9_9PEZI</name>
<feature type="region of interest" description="Disordered" evidence="1">
    <location>
        <begin position="42"/>
        <end position="82"/>
    </location>
</feature>
<gene>
    <name evidence="4" type="ORF">BDZ85DRAFT_250288</name>
</gene>
<dbReference type="InterPro" id="IPR001660">
    <property type="entry name" value="SAM"/>
</dbReference>
<feature type="domain" description="SAM" evidence="3">
    <location>
        <begin position="167"/>
        <end position="231"/>
    </location>
</feature>
<dbReference type="SMART" id="SM00233">
    <property type="entry name" value="PH"/>
    <property type="match status" value="1"/>
</dbReference>
<proteinExistence type="predicted"/>
<sequence>MTALQRPMEMALRSTTPSLLARSTADFTRPVSQVTDNFFTEFGDDESDAEQNSLRSSNQSIDDARRRSDTTISSYEVPTPQTEQDQFEILIKPVQGPQGPHLFRASTSSAEFVFDYALQMSPVELKNEPPPRPDTAKSHRPATRMSRRSLPPIYANIPGMPANIHDWSSESVIDWMYSTGVDFGIIQSFRNNDITGTVLVDMKFEDLKDLGIPSFGKRHELWSNIVALKGGEAGPSPVTTPFQDITSPSTEFRSDSTSPLSACSATEMEDLTPITEQAPRKRRGRKHRAKQQFNQQDIDMSAMSFIAIEEHIPKEHKCSKGQDCEHWRKWSRRVERSKKFNDRFKKGSFPSSPGEGGTIIIHGDPGNAATAPNLAPRVRKAMSSRPTSEGIPSVVASSDILGPDQLPEIYLHQDMLQTLDERDPLENVKHFLHLQHMSSPMEAPEAPEYDTFDEPKYEIFPTTYHQPPYVPHQNPAAPVQLPRNTPAPLENLKHLPKLAIPRAATASPTYLRRANTIRSPVSAITPSRSQAATPIALPRASTPASEMDLPITAPNLGPIARDTSQSVPPNMQYRDPITSPLHRSNSRRPSFALPPLREEPLGAFSPLSPTNALSRHPTVRRASDETTLPSDLARSKALYGDACTRSGWMKKRRTRLLRHEWSDAHFRLTGTQLAVHGDEKQTSRPKDTIDVDRYTVNASSGASNGKLSAALKAMRIREEKGPGDGTAFAFQLVPEGSPERKLRKGKEGEKGHGKTHHFAVGDREDRVEWMRELMLAKAKGKSMKGWEVKAG</sequence>
<feature type="region of interest" description="Disordered" evidence="1">
    <location>
        <begin position="236"/>
        <end position="260"/>
    </location>
</feature>
<feature type="compositionally biased region" description="Basic and acidic residues" evidence="1">
    <location>
        <begin position="737"/>
        <end position="752"/>
    </location>
</feature>
<feature type="domain" description="PH" evidence="2">
    <location>
        <begin position="642"/>
        <end position="778"/>
    </location>
</feature>
<dbReference type="SMART" id="SM00454">
    <property type="entry name" value="SAM"/>
    <property type="match status" value="1"/>
</dbReference>
<dbReference type="CDD" id="cd09535">
    <property type="entry name" value="SAM_BOI-like_fungal"/>
    <property type="match status" value="1"/>
</dbReference>
<feature type="region of interest" description="Disordered" evidence="1">
    <location>
        <begin position="524"/>
        <end position="548"/>
    </location>
</feature>
<dbReference type="Pfam" id="PF00169">
    <property type="entry name" value="PH"/>
    <property type="match status" value="1"/>
</dbReference>
<evidence type="ECO:0000313" key="5">
    <source>
        <dbReference type="Proteomes" id="UP000799538"/>
    </source>
</evidence>
<evidence type="ECO:0000256" key="1">
    <source>
        <dbReference type="SAM" id="MobiDB-lite"/>
    </source>
</evidence>
<dbReference type="SUPFAM" id="SSF50729">
    <property type="entry name" value="PH domain-like"/>
    <property type="match status" value="1"/>
</dbReference>
<dbReference type="InterPro" id="IPR001849">
    <property type="entry name" value="PH_domain"/>
</dbReference>
<dbReference type="SUPFAM" id="SSF47769">
    <property type="entry name" value="SAM/Pointed domain"/>
    <property type="match status" value="1"/>
</dbReference>
<dbReference type="Proteomes" id="UP000799538">
    <property type="component" value="Unassembled WGS sequence"/>
</dbReference>
<dbReference type="Gene3D" id="2.30.29.30">
    <property type="entry name" value="Pleckstrin-homology domain (PH domain)/Phosphotyrosine-binding domain (PTB)"/>
    <property type="match status" value="1"/>
</dbReference>
<keyword evidence="5" id="KW-1185">Reference proteome</keyword>
<protein>
    <recommendedName>
        <fullName evidence="6">SAM and PH domain-containing protein</fullName>
    </recommendedName>
</protein>
<feature type="compositionally biased region" description="Polar residues" evidence="1">
    <location>
        <begin position="50"/>
        <end position="61"/>
    </location>
</feature>
<feature type="compositionally biased region" description="Basic and acidic residues" evidence="1">
    <location>
        <begin position="125"/>
        <end position="137"/>
    </location>
</feature>
<evidence type="ECO:0008006" key="6">
    <source>
        <dbReference type="Google" id="ProtNLM"/>
    </source>
</evidence>
<dbReference type="PROSITE" id="PS50105">
    <property type="entry name" value="SAM_DOMAIN"/>
    <property type="match status" value="1"/>
</dbReference>
<dbReference type="OrthoDB" id="422827at2759"/>